<dbReference type="InterPro" id="IPR012102">
    <property type="entry name" value="Protoglobin"/>
</dbReference>
<evidence type="ECO:0000313" key="2">
    <source>
        <dbReference type="Proteomes" id="UP000234752"/>
    </source>
</evidence>
<organism evidence="1 2">
    <name type="scientific">Niveispirillum cyanobacteriorum</name>
    <dbReference type="NCBI Taxonomy" id="1612173"/>
    <lineage>
        <taxon>Bacteria</taxon>
        <taxon>Pseudomonadati</taxon>
        <taxon>Pseudomonadota</taxon>
        <taxon>Alphaproteobacteria</taxon>
        <taxon>Rhodospirillales</taxon>
        <taxon>Azospirillaceae</taxon>
        <taxon>Niveispirillum</taxon>
    </lineage>
</organism>
<keyword evidence="2" id="KW-1185">Reference proteome</keyword>
<dbReference type="AlphaFoldDB" id="A0A2K9NI22"/>
<dbReference type="OrthoDB" id="9780134at2"/>
<protein>
    <submittedName>
        <fullName evidence="1">Protogloblin ApPgb</fullName>
    </submittedName>
</protein>
<accession>A0A2K9NI22</accession>
<dbReference type="InterPro" id="IPR044398">
    <property type="entry name" value="Globin-sensor_dom"/>
</dbReference>
<dbReference type="Pfam" id="PF11563">
    <property type="entry name" value="Protoglobin"/>
    <property type="match status" value="1"/>
</dbReference>
<gene>
    <name evidence="1" type="ORF">C0V82_20740</name>
</gene>
<sequence length="199" mass="22527">MSAYQSAVPGYRLGDPSLPQSPVSLAELDLLKQTLLFTEEDTYYLRKAGDVLVPQTDAILDVWYGFVGSHPHLLHYFTNKADATPNMDYLGRVRARFGQWIKDTTDADYGQSWLNYQHELGVRHTRAGKNKTDNVASVEHIHLRYLIAFIVPISATIEPFLNKADASPDEARKMHAAWTKAVVLQVILWSHPYIKPGDF</sequence>
<dbReference type="SUPFAM" id="SSF46458">
    <property type="entry name" value="Globin-like"/>
    <property type="match status" value="1"/>
</dbReference>
<dbReference type="GO" id="GO:0019825">
    <property type="term" value="F:oxygen binding"/>
    <property type="evidence" value="ECO:0007669"/>
    <property type="project" value="InterPro"/>
</dbReference>
<dbReference type="InterPro" id="IPR012292">
    <property type="entry name" value="Globin/Proto"/>
</dbReference>
<dbReference type="RefSeq" id="WP_102114270.1">
    <property type="nucleotide sequence ID" value="NZ_BMGN01000010.1"/>
</dbReference>
<dbReference type="CDD" id="cd12124">
    <property type="entry name" value="Pgbs"/>
    <property type="match status" value="1"/>
</dbReference>
<name>A0A2K9NI22_9PROT</name>
<proteinExistence type="predicted"/>
<dbReference type="GO" id="GO:0020037">
    <property type="term" value="F:heme binding"/>
    <property type="evidence" value="ECO:0007669"/>
    <property type="project" value="InterPro"/>
</dbReference>
<dbReference type="Gene3D" id="1.10.490.10">
    <property type="entry name" value="Globins"/>
    <property type="match status" value="1"/>
</dbReference>
<evidence type="ECO:0000313" key="1">
    <source>
        <dbReference type="EMBL" id="AUN32738.1"/>
    </source>
</evidence>
<reference evidence="1 2" key="1">
    <citation type="submission" date="2017-12" db="EMBL/GenBank/DDBJ databases">
        <title>Genomes of bacteria within cyanobacterial aggregates.</title>
        <authorList>
            <person name="Cai H."/>
        </authorList>
    </citation>
    <scope>NUCLEOTIDE SEQUENCE [LARGE SCALE GENOMIC DNA]</scope>
    <source>
        <strain evidence="1 2">TH16</strain>
    </source>
</reference>
<dbReference type="KEGG" id="ncb:C0V82_20740"/>
<dbReference type="Proteomes" id="UP000234752">
    <property type="component" value="Chromosome eg_2"/>
</dbReference>
<dbReference type="InterPro" id="IPR009050">
    <property type="entry name" value="Globin-like_sf"/>
</dbReference>
<dbReference type="EMBL" id="CP025612">
    <property type="protein sequence ID" value="AUN32738.1"/>
    <property type="molecule type" value="Genomic_DNA"/>
</dbReference>